<evidence type="ECO:0000313" key="2">
    <source>
        <dbReference type="Proteomes" id="UP000501802"/>
    </source>
</evidence>
<accession>A0A6G9ARR7</accession>
<name>A0A6G9ARR7_9BACT</name>
<gene>
    <name evidence="1" type="ORF">G8759_21855</name>
</gene>
<organism evidence="1 2">
    <name type="scientific">Spirosoma aureum</name>
    <dbReference type="NCBI Taxonomy" id="2692134"/>
    <lineage>
        <taxon>Bacteria</taxon>
        <taxon>Pseudomonadati</taxon>
        <taxon>Bacteroidota</taxon>
        <taxon>Cytophagia</taxon>
        <taxon>Cytophagales</taxon>
        <taxon>Cytophagaceae</taxon>
        <taxon>Spirosoma</taxon>
    </lineage>
</organism>
<dbReference type="EMBL" id="CP050063">
    <property type="protein sequence ID" value="QIP15078.1"/>
    <property type="molecule type" value="Genomic_DNA"/>
</dbReference>
<reference evidence="1 2" key="1">
    <citation type="submission" date="2020-03" db="EMBL/GenBank/DDBJ databases">
        <authorList>
            <person name="Kim M.K."/>
        </authorList>
    </citation>
    <scope>NUCLEOTIDE SEQUENCE [LARGE SCALE GENOMIC DNA]</scope>
    <source>
        <strain evidence="1 2">BT328</strain>
    </source>
</reference>
<dbReference type="AlphaFoldDB" id="A0A6G9ARR7"/>
<evidence type="ECO:0000313" key="1">
    <source>
        <dbReference type="EMBL" id="QIP15078.1"/>
    </source>
</evidence>
<dbReference type="RefSeq" id="WP_167212421.1">
    <property type="nucleotide sequence ID" value="NZ_CP050063.1"/>
</dbReference>
<proteinExistence type="predicted"/>
<keyword evidence="2" id="KW-1185">Reference proteome</keyword>
<dbReference type="Proteomes" id="UP000501802">
    <property type="component" value="Chromosome"/>
</dbReference>
<protein>
    <submittedName>
        <fullName evidence="1">Uncharacterized protein</fullName>
    </submittedName>
</protein>
<dbReference type="KEGG" id="spib:G8759_21855"/>
<sequence>MRFFTKSYQLDNFAGINLCIDLLPKDCLSVFYSRFGRPVAQTVVPGVGRIVFIPKSIVNSDLVDLQKDGLLRLAYSSN</sequence>